<dbReference type="SUPFAM" id="SSF53098">
    <property type="entry name" value="Ribonuclease H-like"/>
    <property type="match status" value="1"/>
</dbReference>
<dbReference type="EMBL" id="UOEL01000017">
    <property type="protein sequence ID" value="VAW10283.1"/>
    <property type="molecule type" value="Genomic_DNA"/>
</dbReference>
<dbReference type="InterPro" id="IPR012337">
    <property type="entry name" value="RNaseH-like_sf"/>
</dbReference>
<gene>
    <name evidence="2" type="ORF">MNBD_BACTEROID03-581</name>
</gene>
<dbReference type="InterPro" id="IPR002559">
    <property type="entry name" value="Transposase_11"/>
</dbReference>
<feature type="domain" description="Transposase IS4-like" evidence="1">
    <location>
        <begin position="27"/>
        <end position="76"/>
    </location>
</feature>
<dbReference type="Pfam" id="PF01609">
    <property type="entry name" value="DDE_Tnp_1"/>
    <property type="match status" value="1"/>
</dbReference>
<evidence type="ECO:0000313" key="2">
    <source>
        <dbReference type="EMBL" id="VAW10283.1"/>
    </source>
</evidence>
<dbReference type="AlphaFoldDB" id="A0A3B0T2K9"/>
<dbReference type="GO" id="GO:0003677">
    <property type="term" value="F:DNA binding"/>
    <property type="evidence" value="ECO:0007669"/>
    <property type="project" value="InterPro"/>
</dbReference>
<dbReference type="GO" id="GO:0004803">
    <property type="term" value="F:transposase activity"/>
    <property type="evidence" value="ECO:0007669"/>
    <property type="project" value="InterPro"/>
</dbReference>
<protein>
    <recommendedName>
        <fullName evidence="1">Transposase IS4-like domain-containing protein</fullName>
    </recommendedName>
</protein>
<organism evidence="2">
    <name type="scientific">hydrothermal vent metagenome</name>
    <dbReference type="NCBI Taxonomy" id="652676"/>
    <lineage>
        <taxon>unclassified sequences</taxon>
        <taxon>metagenomes</taxon>
        <taxon>ecological metagenomes</taxon>
    </lineage>
</organism>
<dbReference type="GO" id="GO:0006313">
    <property type="term" value="P:DNA transposition"/>
    <property type="evidence" value="ECO:0007669"/>
    <property type="project" value="InterPro"/>
</dbReference>
<evidence type="ECO:0000259" key="1">
    <source>
        <dbReference type="Pfam" id="PF01609"/>
    </source>
</evidence>
<accession>A0A3B0T2K9</accession>
<reference evidence="2" key="1">
    <citation type="submission" date="2018-06" db="EMBL/GenBank/DDBJ databases">
        <authorList>
            <person name="Zhirakovskaya E."/>
        </authorList>
    </citation>
    <scope>NUCLEOTIDE SEQUENCE</scope>
</reference>
<proteinExistence type="predicted"/>
<sequence length="118" mass="13563">MLTKQVFKNENGTVGELYLACSDLNVSYEQITTIYKKRWAVEEYHKSIKSNTGFAKSPTKKPETQMNHFVLSIVAYIKLEWLKQRTGKNHFAMKTQLYLAAQQAAYKELKILSTPKAA</sequence>
<name>A0A3B0T2K9_9ZZZZ</name>